<evidence type="ECO:0000256" key="2">
    <source>
        <dbReference type="ARBA" id="ARBA00023027"/>
    </source>
</evidence>
<dbReference type="Gene3D" id="1.10.1040.10">
    <property type="entry name" value="N-(1-d-carboxylethyl)-l-norvaline Dehydrogenase, domain 2"/>
    <property type="match status" value="1"/>
</dbReference>
<feature type="domain" description="Mannitol dehydrogenase N-terminal" evidence="3">
    <location>
        <begin position="13"/>
        <end position="252"/>
    </location>
</feature>
<organism evidence="5 6">
    <name type="scientific">Hymenobacter lucidus</name>
    <dbReference type="NCBI Taxonomy" id="2880930"/>
    <lineage>
        <taxon>Bacteria</taxon>
        <taxon>Pseudomonadati</taxon>
        <taxon>Bacteroidota</taxon>
        <taxon>Cytophagia</taxon>
        <taxon>Cytophagales</taxon>
        <taxon>Hymenobacteraceae</taxon>
        <taxon>Hymenobacter</taxon>
    </lineage>
</organism>
<dbReference type="Proteomes" id="UP001165296">
    <property type="component" value="Unassembled WGS sequence"/>
</dbReference>
<dbReference type="InterPro" id="IPR013118">
    <property type="entry name" value="Mannitol_DH_C"/>
</dbReference>
<protein>
    <submittedName>
        <fullName evidence="5">Tagaturonate reductase</fullName>
    </submittedName>
</protein>
<dbReference type="SUPFAM" id="SSF48179">
    <property type="entry name" value="6-phosphogluconate dehydrogenase C-terminal domain-like"/>
    <property type="match status" value="1"/>
</dbReference>
<sequence>METQPGAAALPEKVLQFGTGVLLRGLPDYLIDKANRQGLFNGRIVVVKSTDGGDINAFSRQDGLYTLCIRGVADGQTVEENVVCSAISRVLSAKSQWADVLRVARTPELQVVISNTTEVGIQLVSESIQQTPPHSFPGKLLAVLYARYQAFDGALDKGLVIVPTELIPNNGSKLEGIVLELAHLNGLDADFIEWLEAANHFCNSLVDRIVPGRPDAATQAALEEELGYSDDLLTMSEAYLLWAIEGDERVRQVLSFEQVDAGVVIQPDINQFRELKLRMLNGTHTLSCGLALLSGFDTVRGAMDDEVLGSYITSLMQDNLRAGIPYPVADEVSREFGRQVLDRFRNPFVEHRWLGITLNYTAKLQMRAVATLVQYAERYQKVPQCAAVGFAAYLLFMRGTRQQDHTWYGELNGEEYPIQDEKAGYFADLWQRLTPAELTTTVLRNQALWHHDLTTLPGFAPQVAAYLEQMLEQGVYATVASHLNAQVSA</sequence>
<evidence type="ECO:0000313" key="5">
    <source>
        <dbReference type="EMBL" id="MCB2409688.1"/>
    </source>
</evidence>
<feature type="domain" description="Mannitol dehydrogenase C-terminal" evidence="4">
    <location>
        <begin position="268"/>
        <end position="470"/>
    </location>
</feature>
<dbReference type="PANTHER" id="PTHR30524:SF0">
    <property type="entry name" value="ALTRONATE OXIDOREDUCTASE-RELATED"/>
    <property type="match status" value="1"/>
</dbReference>
<evidence type="ECO:0000259" key="3">
    <source>
        <dbReference type="Pfam" id="PF01232"/>
    </source>
</evidence>
<dbReference type="EMBL" id="JAJADR010000005">
    <property type="protein sequence ID" value="MCB2409688.1"/>
    <property type="molecule type" value="Genomic_DNA"/>
</dbReference>
<dbReference type="InterPro" id="IPR036291">
    <property type="entry name" value="NAD(P)-bd_dom_sf"/>
</dbReference>
<gene>
    <name evidence="5" type="ORF">LGH74_16980</name>
</gene>
<keyword evidence="2" id="KW-0520">NAD</keyword>
<evidence type="ECO:0000259" key="4">
    <source>
        <dbReference type="Pfam" id="PF08125"/>
    </source>
</evidence>
<evidence type="ECO:0000256" key="1">
    <source>
        <dbReference type="ARBA" id="ARBA00023002"/>
    </source>
</evidence>
<keyword evidence="1" id="KW-0560">Oxidoreductase</keyword>
<accession>A0ABS8AU08</accession>
<keyword evidence="6" id="KW-1185">Reference proteome</keyword>
<evidence type="ECO:0000313" key="6">
    <source>
        <dbReference type="Proteomes" id="UP001165296"/>
    </source>
</evidence>
<dbReference type="NCBIfam" id="NF002969">
    <property type="entry name" value="PRK03643.1"/>
    <property type="match status" value="1"/>
</dbReference>
<dbReference type="InterPro" id="IPR013328">
    <property type="entry name" value="6PGD_dom2"/>
</dbReference>
<dbReference type="SUPFAM" id="SSF51735">
    <property type="entry name" value="NAD(P)-binding Rossmann-fold domains"/>
    <property type="match status" value="1"/>
</dbReference>
<reference evidence="5" key="1">
    <citation type="submission" date="2021-10" db="EMBL/GenBank/DDBJ databases">
        <authorList>
            <person name="Dean J.D."/>
            <person name="Kim M.K."/>
            <person name="Newey C.N."/>
            <person name="Stoker T.S."/>
            <person name="Thompson D.W."/>
            <person name="Grose J.H."/>
        </authorList>
    </citation>
    <scope>NUCLEOTIDE SEQUENCE</scope>
    <source>
        <strain evidence="5">BT178</strain>
    </source>
</reference>
<dbReference type="Pfam" id="PF01232">
    <property type="entry name" value="Mannitol_dh"/>
    <property type="match status" value="1"/>
</dbReference>
<dbReference type="PANTHER" id="PTHR30524">
    <property type="entry name" value="MANNITOL-1-PHOSPHATE 5-DEHYDROGENASE"/>
    <property type="match status" value="1"/>
</dbReference>
<dbReference type="InterPro" id="IPR013131">
    <property type="entry name" value="Mannitol_DH_N"/>
</dbReference>
<comment type="caution">
    <text evidence="5">The sequence shown here is derived from an EMBL/GenBank/DDBJ whole genome shotgun (WGS) entry which is preliminary data.</text>
</comment>
<name>A0ABS8AU08_9BACT</name>
<proteinExistence type="predicted"/>
<dbReference type="Gene3D" id="3.40.50.720">
    <property type="entry name" value="NAD(P)-binding Rossmann-like Domain"/>
    <property type="match status" value="1"/>
</dbReference>
<dbReference type="Pfam" id="PF08125">
    <property type="entry name" value="Mannitol_dh_C"/>
    <property type="match status" value="1"/>
</dbReference>
<dbReference type="InterPro" id="IPR008927">
    <property type="entry name" value="6-PGluconate_DH-like_C_sf"/>
</dbReference>